<reference evidence="3" key="1">
    <citation type="journal article" date="2017" name="Nat. Commun.">
        <title>The asparagus genome sheds light on the origin and evolution of a young Y chromosome.</title>
        <authorList>
            <person name="Harkess A."/>
            <person name="Zhou J."/>
            <person name="Xu C."/>
            <person name="Bowers J.E."/>
            <person name="Van der Hulst R."/>
            <person name="Ayyampalayam S."/>
            <person name="Mercati F."/>
            <person name="Riccardi P."/>
            <person name="McKain M.R."/>
            <person name="Kakrana A."/>
            <person name="Tang H."/>
            <person name="Ray J."/>
            <person name="Groenendijk J."/>
            <person name="Arikit S."/>
            <person name="Mathioni S.M."/>
            <person name="Nakano M."/>
            <person name="Shan H."/>
            <person name="Telgmann-Rauber A."/>
            <person name="Kanno A."/>
            <person name="Yue Z."/>
            <person name="Chen H."/>
            <person name="Li W."/>
            <person name="Chen Y."/>
            <person name="Xu X."/>
            <person name="Zhang Y."/>
            <person name="Luo S."/>
            <person name="Chen H."/>
            <person name="Gao J."/>
            <person name="Mao Z."/>
            <person name="Pires J.C."/>
            <person name="Luo M."/>
            <person name="Kudrna D."/>
            <person name="Wing R.A."/>
            <person name="Meyers B.C."/>
            <person name="Yi K."/>
            <person name="Kong H."/>
            <person name="Lavrijsen P."/>
            <person name="Sunseri F."/>
            <person name="Falavigna A."/>
            <person name="Ye Y."/>
            <person name="Leebens-Mack J.H."/>
            <person name="Chen G."/>
        </authorList>
    </citation>
    <scope>NUCLEOTIDE SEQUENCE [LARGE SCALE GENOMIC DNA]</scope>
    <source>
        <strain evidence="3">cv. DH0086</strain>
    </source>
</reference>
<evidence type="ECO:0000313" key="2">
    <source>
        <dbReference type="EMBL" id="ONK57393.1"/>
    </source>
</evidence>
<feature type="compositionally biased region" description="Gly residues" evidence="1">
    <location>
        <begin position="279"/>
        <end position="293"/>
    </location>
</feature>
<organism evidence="2 3">
    <name type="scientific">Asparagus officinalis</name>
    <name type="common">Garden asparagus</name>
    <dbReference type="NCBI Taxonomy" id="4686"/>
    <lineage>
        <taxon>Eukaryota</taxon>
        <taxon>Viridiplantae</taxon>
        <taxon>Streptophyta</taxon>
        <taxon>Embryophyta</taxon>
        <taxon>Tracheophyta</taxon>
        <taxon>Spermatophyta</taxon>
        <taxon>Magnoliopsida</taxon>
        <taxon>Liliopsida</taxon>
        <taxon>Asparagales</taxon>
        <taxon>Asparagaceae</taxon>
        <taxon>Asparagoideae</taxon>
        <taxon>Asparagus</taxon>
    </lineage>
</organism>
<keyword evidence="3" id="KW-1185">Reference proteome</keyword>
<sequence length="329" mass="35874">MVLFLPLTLLIYAFDNKSRLGAEDKFKYTDYISKFTPCWQPCWGNRHPSWPCGAIGCPNWRPPPPNSGQYYQNADSWGDSSYWSSNNVRMGVGYASARDLDMAIHTADGAIQGRESVHLASENSACRDFRARVYGNVVDPTHDLSISAGNVSGRDADLTVRDNDFLRGGQGSVNIGVGNQSGGAIKIVVAVYYLLFLSVRLFLEYVYEKGKEGNGTVGRDFMLWPVDVISRHHAPNDKIPLLIYYYYYNPCYGPQAYSPRMAGGGGRGGIARGCEEAAGGGEDGGVQEAGGGVAAWDGRGGRQEEDDAASYTALWVKSQHGASCDNQKY</sequence>
<accession>A0A5P1E5Y5</accession>
<evidence type="ECO:0000313" key="3">
    <source>
        <dbReference type="Proteomes" id="UP000243459"/>
    </source>
</evidence>
<proteinExistence type="predicted"/>
<feature type="region of interest" description="Disordered" evidence="1">
    <location>
        <begin position="279"/>
        <end position="308"/>
    </location>
</feature>
<dbReference type="AlphaFoldDB" id="A0A5P1E5Y5"/>
<name>A0A5P1E5Y5_ASPOF</name>
<dbReference type="EMBL" id="CM007389">
    <property type="protein sequence ID" value="ONK57393.1"/>
    <property type="molecule type" value="Genomic_DNA"/>
</dbReference>
<gene>
    <name evidence="2" type="ORF">A4U43_C09F60</name>
</gene>
<evidence type="ECO:0000256" key="1">
    <source>
        <dbReference type="SAM" id="MobiDB-lite"/>
    </source>
</evidence>
<dbReference type="Proteomes" id="UP000243459">
    <property type="component" value="Chromosome 9"/>
</dbReference>
<protein>
    <submittedName>
        <fullName evidence="2">Uncharacterized protein</fullName>
    </submittedName>
</protein>
<dbReference type="Gramene" id="ONK57393">
    <property type="protein sequence ID" value="ONK57393"/>
    <property type="gene ID" value="A4U43_C09F60"/>
</dbReference>